<protein>
    <submittedName>
        <fullName evidence="1">14345_t:CDS:1</fullName>
    </submittedName>
</protein>
<gene>
    <name evidence="1" type="ORF">GMARGA_LOCUS5165</name>
</gene>
<keyword evidence="2" id="KW-1185">Reference proteome</keyword>
<comment type="caution">
    <text evidence="1">The sequence shown here is derived from an EMBL/GenBank/DDBJ whole genome shotgun (WGS) entry which is preliminary data.</text>
</comment>
<dbReference type="Proteomes" id="UP000789901">
    <property type="component" value="Unassembled WGS sequence"/>
</dbReference>
<feature type="non-terminal residue" evidence="1">
    <location>
        <position position="82"/>
    </location>
</feature>
<dbReference type="EMBL" id="CAJVQB010002156">
    <property type="protein sequence ID" value="CAG8564201.1"/>
    <property type="molecule type" value="Genomic_DNA"/>
</dbReference>
<name>A0ABN7UG45_GIGMA</name>
<proteinExistence type="predicted"/>
<reference evidence="1 2" key="1">
    <citation type="submission" date="2021-06" db="EMBL/GenBank/DDBJ databases">
        <authorList>
            <person name="Kallberg Y."/>
            <person name="Tangrot J."/>
            <person name="Rosling A."/>
        </authorList>
    </citation>
    <scope>NUCLEOTIDE SEQUENCE [LARGE SCALE GENOMIC DNA]</scope>
    <source>
        <strain evidence="1 2">120-4 pot B 10/14</strain>
    </source>
</reference>
<accession>A0ABN7UG45</accession>
<evidence type="ECO:0000313" key="2">
    <source>
        <dbReference type="Proteomes" id="UP000789901"/>
    </source>
</evidence>
<sequence length="82" mass="9691">MSRRLSLRLWIPDNYKVIEKCGRIYSKSEKFTTLWFNIKNVELNYERTTRDPIALDGTARWVYNCCVDLVKKGICEPMLSSL</sequence>
<organism evidence="1 2">
    <name type="scientific">Gigaspora margarita</name>
    <dbReference type="NCBI Taxonomy" id="4874"/>
    <lineage>
        <taxon>Eukaryota</taxon>
        <taxon>Fungi</taxon>
        <taxon>Fungi incertae sedis</taxon>
        <taxon>Mucoromycota</taxon>
        <taxon>Glomeromycotina</taxon>
        <taxon>Glomeromycetes</taxon>
        <taxon>Diversisporales</taxon>
        <taxon>Gigasporaceae</taxon>
        <taxon>Gigaspora</taxon>
    </lineage>
</organism>
<evidence type="ECO:0000313" key="1">
    <source>
        <dbReference type="EMBL" id="CAG8564201.1"/>
    </source>
</evidence>